<proteinExistence type="predicted"/>
<feature type="transmembrane region" description="Helical" evidence="2">
    <location>
        <begin position="63"/>
        <end position="83"/>
    </location>
</feature>
<reference evidence="4" key="1">
    <citation type="submission" date="2025-08" db="UniProtKB">
        <authorList>
            <consortium name="RefSeq"/>
        </authorList>
    </citation>
    <scope>IDENTIFICATION</scope>
</reference>
<dbReference type="GeneID" id="106537352"/>
<keyword evidence="2" id="KW-1133">Transmembrane helix</keyword>
<sequence>MLIPICGRRRKRDGVQDLHPPPAASGSAVISAGPIITRSDETPISNSQLAHGDPSLMNPLTSALISVVVVLGGVSVGFFFLSLRLLQKSRLQRTAASGVMNPNFK</sequence>
<evidence type="ECO:0000313" key="3">
    <source>
        <dbReference type="Proteomes" id="UP000192220"/>
    </source>
</evidence>
<dbReference type="KEGG" id="alim:106537352"/>
<keyword evidence="3" id="KW-1185">Reference proteome</keyword>
<protein>
    <submittedName>
        <fullName evidence="4">Zona pellucida-like domain-containing protein 1</fullName>
    </submittedName>
</protein>
<evidence type="ECO:0000256" key="2">
    <source>
        <dbReference type="SAM" id="Phobius"/>
    </source>
</evidence>
<dbReference type="AlphaFoldDB" id="A0A2I4DD86"/>
<dbReference type="OrthoDB" id="9274484at2759"/>
<dbReference type="STRING" id="52670.A0A2I4DD86"/>
<keyword evidence="2" id="KW-0472">Membrane</keyword>
<name>A0A2I4DD86_AUSLI</name>
<gene>
    <name evidence="4" type="primary">LOC106537352</name>
</gene>
<dbReference type="RefSeq" id="XP_013890186.1">
    <property type="nucleotide sequence ID" value="XM_014034732.1"/>
</dbReference>
<feature type="region of interest" description="Disordered" evidence="1">
    <location>
        <begin position="6"/>
        <end position="32"/>
    </location>
</feature>
<keyword evidence="2" id="KW-0812">Transmembrane</keyword>
<organism evidence="3 4">
    <name type="scientific">Austrofundulus limnaeus</name>
    <name type="common">Annual killifish</name>
    <dbReference type="NCBI Taxonomy" id="52670"/>
    <lineage>
        <taxon>Eukaryota</taxon>
        <taxon>Metazoa</taxon>
        <taxon>Chordata</taxon>
        <taxon>Craniata</taxon>
        <taxon>Vertebrata</taxon>
        <taxon>Euteleostomi</taxon>
        <taxon>Actinopterygii</taxon>
        <taxon>Neopterygii</taxon>
        <taxon>Teleostei</taxon>
        <taxon>Neoteleostei</taxon>
        <taxon>Acanthomorphata</taxon>
        <taxon>Ovalentaria</taxon>
        <taxon>Atherinomorphae</taxon>
        <taxon>Cyprinodontiformes</taxon>
        <taxon>Rivulidae</taxon>
        <taxon>Austrofundulus</taxon>
    </lineage>
</organism>
<accession>A0A2I4DD86</accession>
<dbReference type="InParanoid" id="A0A2I4DD86"/>
<evidence type="ECO:0000313" key="4">
    <source>
        <dbReference type="RefSeq" id="XP_013890186.1"/>
    </source>
</evidence>
<evidence type="ECO:0000256" key="1">
    <source>
        <dbReference type="SAM" id="MobiDB-lite"/>
    </source>
</evidence>
<dbReference type="Proteomes" id="UP000192220">
    <property type="component" value="Unplaced"/>
</dbReference>